<dbReference type="HAMAP" id="MF_02128">
    <property type="entry name" value="TMP_kinase"/>
    <property type="match status" value="1"/>
</dbReference>
<feature type="domain" description="PurM-like N-terminal" evidence="1">
    <location>
        <begin position="29"/>
        <end position="139"/>
    </location>
</feature>
<sequence length="312" mass="32920">MNESEILERIAAIFARDGRYSKDLILGIGDDGAVIAPTNEPLVLTTDCAIEGIHFKREWSSLREIGAKVAAANLADIYAMGGVPKFLLVVAAIPKGASDEIFELAEGIAAEADLVGAQVIGGDLSSSEKIMITITAVGTTAKPVKRSGAKVGDVVVATGLTGWSKAGLNLLQRGLTNSDRAISQFKKPNPPYSSAEKLALVANSMCDVSDGLLSEANHIGKASSLTLEVDPELISKLAGFSEIAKLGGEISSDHWDWILSGGEDHQFLATVPADSDYENHGAFKIGTVKALGKNYVELLGRELPKEVGYSHF</sequence>
<reference evidence="2" key="1">
    <citation type="submission" date="2020-05" db="EMBL/GenBank/DDBJ databases">
        <authorList>
            <person name="Chiriac C."/>
            <person name="Salcher M."/>
            <person name="Ghai R."/>
            <person name="Kavagutti S V."/>
        </authorList>
    </citation>
    <scope>NUCLEOTIDE SEQUENCE</scope>
</reference>
<dbReference type="Pfam" id="PF00586">
    <property type="entry name" value="AIRS"/>
    <property type="match status" value="1"/>
</dbReference>
<dbReference type="InterPro" id="IPR006283">
    <property type="entry name" value="ThiL-like"/>
</dbReference>
<proteinExistence type="inferred from homology"/>
<dbReference type="Gene3D" id="3.30.1330.10">
    <property type="entry name" value="PurM-like, N-terminal domain"/>
    <property type="match status" value="1"/>
</dbReference>
<dbReference type="PIRSF" id="PIRSF005303">
    <property type="entry name" value="Thiam_monoph_kin"/>
    <property type="match status" value="1"/>
</dbReference>
<dbReference type="GO" id="GO:0009030">
    <property type="term" value="F:thiamine-phosphate kinase activity"/>
    <property type="evidence" value="ECO:0007669"/>
    <property type="project" value="InterPro"/>
</dbReference>
<dbReference type="Gene3D" id="3.90.650.10">
    <property type="entry name" value="PurM-like C-terminal domain"/>
    <property type="match status" value="1"/>
</dbReference>
<dbReference type="SUPFAM" id="SSF55326">
    <property type="entry name" value="PurM N-terminal domain-like"/>
    <property type="match status" value="1"/>
</dbReference>
<protein>
    <submittedName>
        <fullName evidence="2">Unannotated protein</fullName>
    </submittedName>
</protein>
<dbReference type="NCBIfam" id="TIGR01379">
    <property type="entry name" value="thiL"/>
    <property type="match status" value="1"/>
</dbReference>
<dbReference type="SUPFAM" id="SSF56042">
    <property type="entry name" value="PurM C-terminal domain-like"/>
    <property type="match status" value="1"/>
</dbReference>
<dbReference type="PANTHER" id="PTHR30270">
    <property type="entry name" value="THIAMINE-MONOPHOSPHATE KINASE"/>
    <property type="match status" value="1"/>
</dbReference>
<name>A0A6J6X9Z2_9ZZZZ</name>
<organism evidence="2">
    <name type="scientific">freshwater metagenome</name>
    <dbReference type="NCBI Taxonomy" id="449393"/>
    <lineage>
        <taxon>unclassified sequences</taxon>
        <taxon>metagenomes</taxon>
        <taxon>ecological metagenomes</taxon>
    </lineage>
</organism>
<dbReference type="EMBL" id="CAFAAE010000107">
    <property type="protein sequence ID" value="CAB4793542.1"/>
    <property type="molecule type" value="Genomic_DNA"/>
</dbReference>
<dbReference type="GO" id="GO:0009228">
    <property type="term" value="P:thiamine biosynthetic process"/>
    <property type="evidence" value="ECO:0007669"/>
    <property type="project" value="InterPro"/>
</dbReference>
<gene>
    <name evidence="2" type="ORF">UFOPK2982_00746</name>
</gene>
<dbReference type="PANTHER" id="PTHR30270:SF0">
    <property type="entry name" value="THIAMINE-MONOPHOSPHATE KINASE"/>
    <property type="match status" value="1"/>
</dbReference>
<dbReference type="InterPro" id="IPR036921">
    <property type="entry name" value="PurM-like_N_sf"/>
</dbReference>
<evidence type="ECO:0000313" key="2">
    <source>
        <dbReference type="EMBL" id="CAB4793542.1"/>
    </source>
</evidence>
<accession>A0A6J6X9Z2</accession>
<dbReference type="CDD" id="cd02194">
    <property type="entry name" value="ThiL"/>
    <property type="match status" value="1"/>
</dbReference>
<dbReference type="AlphaFoldDB" id="A0A6J6X9Z2"/>
<dbReference type="InterPro" id="IPR036676">
    <property type="entry name" value="PurM-like_C_sf"/>
</dbReference>
<evidence type="ECO:0000259" key="1">
    <source>
        <dbReference type="Pfam" id="PF00586"/>
    </source>
</evidence>
<dbReference type="InterPro" id="IPR016188">
    <property type="entry name" value="PurM-like_N"/>
</dbReference>